<protein>
    <submittedName>
        <fullName evidence="1">Uncharacterized protein</fullName>
    </submittedName>
</protein>
<organism evidence="1 2">
    <name type="scientific">Rubroshorea leprosula</name>
    <dbReference type="NCBI Taxonomy" id="152421"/>
    <lineage>
        <taxon>Eukaryota</taxon>
        <taxon>Viridiplantae</taxon>
        <taxon>Streptophyta</taxon>
        <taxon>Embryophyta</taxon>
        <taxon>Tracheophyta</taxon>
        <taxon>Spermatophyta</taxon>
        <taxon>Magnoliopsida</taxon>
        <taxon>eudicotyledons</taxon>
        <taxon>Gunneridae</taxon>
        <taxon>Pentapetalae</taxon>
        <taxon>rosids</taxon>
        <taxon>malvids</taxon>
        <taxon>Malvales</taxon>
        <taxon>Dipterocarpaceae</taxon>
        <taxon>Rubroshorea</taxon>
    </lineage>
</organism>
<gene>
    <name evidence="1" type="ORF">SLEP1_g32938</name>
</gene>
<dbReference type="EMBL" id="BPVZ01000062">
    <property type="protein sequence ID" value="GKV23175.1"/>
    <property type="molecule type" value="Genomic_DNA"/>
</dbReference>
<accession>A0AAV5KF19</accession>
<proteinExistence type="predicted"/>
<reference evidence="1 2" key="1">
    <citation type="journal article" date="2021" name="Commun. Biol.">
        <title>The genome of Shorea leprosula (Dipterocarpaceae) highlights the ecological relevance of drought in aseasonal tropical rainforests.</title>
        <authorList>
            <person name="Ng K.K.S."/>
            <person name="Kobayashi M.J."/>
            <person name="Fawcett J.A."/>
            <person name="Hatakeyama M."/>
            <person name="Paape T."/>
            <person name="Ng C.H."/>
            <person name="Ang C.C."/>
            <person name="Tnah L.H."/>
            <person name="Lee C.T."/>
            <person name="Nishiyama T."/>
            <person name="Sese J."/>
            <person name="O'Brien M.J."/>
            <person name="Copetti D."/>
            <person name="Mohd Noor M.I."/>
            <person name="Ong R.C."/>
            <person name="Putra M."/>
            <person name="Sireger I.Z."/>
            <person name="Indrioko S."/>
            <person name="Kosugi Y."/>
            <person name="Izuno A."/>
            <person name="Isagi Y."/>
            <person name="Lee S.L."/>
            <person name="Shimizu K.K."/>
        </authorList>
    </citation>
    <scope>NUCLEOTIDE SEQUENCE [LARGE SCALE GENOMIC DNA]</scope>
    <source>
        <strain evidence="1">214</strain>
    </source>
</reference>
<sequence length="92" mass="10414">MNSSPGCSFSSMSFCPRTRQFKRRRICSLQTVDEVHSPIGDSAMPISSLVVRFEPGSRFVVCNFLKILTLQIRSDLALISVLYTGSNRREKR</sequence>
<dbReference type="AlphaFoldDB" id="A0AAV5KF19"/>
<evidence type="ECO:0000313" key="2">
    <source>
        <dbReference type="Proteomes" id="UP001054252"/>
    </source>
</evidence>
<name>A0AAV5KF19_9ROSI</name>
<dbReference type="Proteomes" id="UP001054252">
    <property type="component" value="Unassembled WGS sequence"/>
</dbReference>
<comment type="caution">
    <text evidence="1">The sequence shown here is derived from an EMBL/GenBank/DDBJ whole genome shotgun (WGS) entry which is preliminary data.</text>
</comment>
<keyword evidence="2" id="KW-1185">Reference proteome</keyword>
<evidence type="ECO:0000313" key="1">
    <source>
        <dbReference type="EMBL" id="GKV23175.1"/>
    </source>
</evidence>